<name>A0A1N7NI74_9GAMM</name>
<evidence type="ECO:0000313" key="1">
    <source>
        <dbReference type="EMBL" id="SIS98036.1"/>
    </source>
</evidence>
<dbReference type="Proteomes" id="UP000185639">
    <property type="component" value="Unassembled WGS sequence"/>
</dbReference>
<reference evidence="2" key="1">
    <citation type="submission" date="2017-01" db="EMBL/GenBank/DDBJ databases">
        <authorList>
            <person name="Varghese N."/>
            <person name="Submissions S."/>
        </authorList>
    </citation>
    <scope>NUCLEOTIDE SEQUENCE [LARGE SCALE GENOMIC DNA]</scope>
    <source>
        <strain evidence="2">DSM 24913</strain>
    </source>
</reference>
<dbReference type="RefSeq" id="WP_076516311.1">
    <property type="nucleotide sequence ID" value="NZ_FTOH01000007.1"/>
</dbReference>
<proteinExistence type="predicted"/>
<dbReference type="AlphaFoldDB" id="A0A1N7NI74"/>
<gene>
    <name evidence="1" type="ORF">SAMN05421686_10735</name>
</gene>
<dbReference type="STRING" id="484498.SAMN05421686_10735"/>
<keyword evidence="2" id="KW-1185">Reference proteome</keyword>
<evidence type="ECO:0000313" key="2">
    <source>
        <dbReference type="Proteomes" id="UP000185639"/>
    </source>
</evidence>
<sequence>MIGTAEQYWSLGDQAELDRIEAELGKAAGEVSATAEAVAEIEENGGILFPYDPVIEQNVRVFSDIGFKVAASKWGNHWQLPPEDCERLSVACAQVIHRYMPSGENLGVVGNLGLVAATIVGPRLMLTKMGNMSGGDAANDEGVKGEPESAD</sequence>
<dbReference type="OrthoDB" id="9902855at2"/>
<dbReference type="EMBL" id="FTOH01000007">
    <property type="protein sequence ID" value="SIS98036.1"/>
    <property type="molecule type" value="Genomic_DNA"/>
</dbReference>
<protein>
    <submittedName>
        <fullName evidence="1">Uncharacterized protein</fullName>
    </submittedName>
</protein>
<accession>A0A1N7NI74</accession>
<organism evidence="1 2">
    <name type="scientific">Thalassolituus maritimus</name>
    <dbReference type="NCBI Taxonomy" id="484498"/>
    <lineage>
        <taxon>Bacteria</taxon>
        <taxon>Pseudomonadati</taxon>
        <taxon>Pseudomonadota</taxon>
        <taxon>Gammaproteobacteria</taxon>
        <taxon>Oceanospirillales</taxon>
        <taxon>Oceanospirillaceae</taxon>
        <taxon>Thalassolituus</taxon>
    </lineage>
</organism>